<evidence type="ECO:0000256" key="5">
    <source>
        <dbReference type="ARBA" id="ARBA00023204"/>
    </source>
</evidence>
<dbReference type="Proteomes" id="UP000472265">
    <property type="component" value="Chromosome 2"/>
</dbReference>
<dbReference type="GO" id="GO:0008585">
    <property type="term" value="P:female gonad development"/>
    <property type="evidence" value="ECO:0007669"/>
    <property type="project" value="Ensembl"/>
</dbReference>
<feature type="region of interest" description="Disordered" evidence="6">
    <location>
        <begin position="251"/>
        <end position="307"/>
    </location>
</feature>
<dbReference type="CDD" id="cd04494">
    <property type="entry name" value="BRCA2DBD_OB2"/>
    <property type="match status" value="1"/>
</dbReference>
<dbReference type="PANTHER" id="PTHR11289">
    <property type="entry name" value="BREAST CANCER TYPE 2 SUSCEPTIBILITY PROTEIN BRCA2"/>
    <property type="match status" value="1"/>
</dbReference>
<feature type="region of interest" description="Disordered" evidence="6">
    <location>
        <begin position="1587"/>
        <end position="1621"/>
    </location>
</feature>
<dbReference type="GeneTree" id="ENSGT00390000003602"/>
<dbReference type="GO" id="GO:0048793">
    <property type="term" value="P:pronephros development"/>
    <property type="evidence" value="ECO:0007669"/>
    <property type="project" value="Ensembl"/>
</dbReference>
<evidence type="ECO:0000256" key="2">
    <source>
        <dbReference type="ARBA" id="ARBA00022763"/>
    </source>
</evidence>
<evidence type="ECO:0000259" key="7">
    <source>
        <dbReference type="SMART" id="SM01341"/>
    </source>
</evidence>
<dbReference type="Pfam" id="PF09121">
    <property type="entry name" value="Tower"/>
    <property type="match status" value="1"/>
</dbReference>
<keyword evidence="2" id="KW-0227">DNA damage</keyword>
<dbReference type="GO" id="GO:1905879">
    <property type="term" value="P:regulation of oogenesis"/>
    <property type="evidence" value="ECO:0007669"/>
    <property type="project" value="Ensembl"/>
</dbReference>
<dbReference type="Pfam" id="PF00634">
    <property type="entry name" value="BRCA2"/>
    <property type="match status" value="8"/>
</dbReference>
<gene>
    <name evidence="8" type="primary">brca2</name>
</gene>
<dbReference type="Pfam" id="PF09104">
    <property type="entry name" value="BRCA-2_OB3"/>
    <property type="match status" value="1"/>
</dbReference>
<feature type="region of interest" description="Disordered" evidence="6">
    <location>
        <begin position="2063"/>
        <end position="2083"/>
    </location>
</feature>
<dbReference type="SMART" id="SM01341">
    <property type="entry name" value="Tower"/>
    <property type="match status" value="1"/>
</dbReference>
<feature type="compositionally biased region" description="Polar residues" evidence="6">
    <location>
        <begin position="2403"/>
        <end position="2418"/>
    </location>
</feature>
<keyword evidence="5" id="KW-0234">DNA repair</keyword>
<dbReference type="CDD" id="cd04495">
    <property type="entry name" value="BRCA2DBD_OB3"/>
    <property type="match status" value="1"/>
</dbReference>
<dbReference type="GO" id="GO:0042127">
    <property type="term" value="P:regulation of cell population proliferation"/>
    <property type="evidence" value="ECO:0007669"/>
    <property type="project" value="Ensembl"/>
</dbReference>
<feature type="region of interest" description="Disordered" evidence="6">
    <location>
        <begin position="719"/>
        <end position="756"/>
    </location>
</feature>
<name>A0A671W034_SPAAU</name>
<keyword evidence="9" id="KW-1185">Reference proteome</keyword>
<feature type="region of interest" description="Disordered" evidence="6">
    <location>
        <begin position="485"/>
        <end position="530"/>
    </location>
</feature>
<evidence type="ECO:0000256" key="4">
    <source>
        <dbReference type="ARBA" id="ARBA00023172"/>
    </source>
</evidence>
<dbReference type="InterPro" id="IPR015252">
    <property type="entry name" value="BRCA2_hlx"/>
</dbReference>
<dbReference type="CDD" id="cd04493">
    <property type="entry name" value="BRCA2DBD_OB1"/>
    <property type="match status" value="1"/>
</dbReference>
<feature type="region of interest" description="Disordered" evidence="6">
    <location>
        <begin position="2373"/>
        <end position="2427"/>
    </location>
</feature>
<dbReference type="Gene3D" id="6.10.70.10">
    <property type="match status" value="1"/>
</dbReference>
<dbReference type="GO" id="GO:0000724">
    <property type="term" value="P:double-strand break repair via homologous recombination"/>
    <property type="evidence" value="ECO:0007669"/>
    <property type="project" value="InterPro"/>
</dbReference>
<dbReference type="GO" id="GO:0006355">
    <property type="term" value="P:regulation of DNA-templated transcription"/>
    <property type="evidence" value="ECO:0007669"/>
    <property type="project" value="TreeGrafter"/>
</dbReference>
<organism evidence="8 9">
    <name type="scientific">Sparus aurata</name>
    <name type="common">Gilthead sea bream</name>
    <dbReference type="NCBI Taxonomy" id="8175"/>
    <lineage>
        <taxon>Eukaryota</taxon>
        <taxon>Metazoa</taxon>
        <taxon>Chordata</taxon>
        <taxon>Craniata</taxon>
        <taxon>Vertebrata</taxon>
        <taxon>Euteleostomi</taxon>
        <taxon>Actinopterygii</taxon>
        <taxon>Neopterygii</taxon>
        <taxon>Teleostei</taxon>
        <taxon>Neoteleostei</taxon>
        <taxon>Acanthomorphata</taxon>
        <taxon>Eupercaria</taxon>
        <taxon>Spariformes</taxon>
        <taxon>Sparidae</taxon>
        <taxon>Sparus</taxon>
    </lineage>
</organism>
<dbReference type="InParanoid" id="A0A671W034"/>
<reference evidence="8" key="2">
    <citation type="submission" date="2025-08" db="UniProtKB">
        <authorList>
            <consortium name="Ensembl"/>
        </authorList>
    </citation>
    <scope>IDENTIFICATION</scope>
</reference>
<dbReference type="OMA" id="ICCGFTT"/>
<dbReference type="Pfam" id="PF09103">
    <property type="entry name" value="BRCA-2_OB1"/>
    <property type="match status" value="1"/>
</dbReference>
<dbReference type="InterPro" id="IPR012340">
    <property type="entry name" value="NA-bd_OB-fold"/>
</dbReference>
<dbReference type="GO" id="GO:0007283">
    <property type="term" value="P:spermatogenesis"/>
    <property type="evidence" value="ECO:0007669"/>
    <property type="project" value="Ensembl"/>
</dbReference>
<dbReference type="Pfam" id="PF09169">
    <property type="entry name" value="BRCA-2_helical"/>
    <property type="match status" value="1"/>
</dbReference>
<reference evidence="8" key="3">
    <citation type="submission" date="2025-09" db="UniProtKB">
        <authorList>
            <consortium name="Ensembl"/>
        </authorList>
    </citation>
    <scope>IDENTIFICATION</scope>
</reference>
<dbReference type="GO" id="GO:0007530">
    <property type="term" value="P:sex determination"/>
    <property type="evidence" value="ECO:0007669"/>
    <property type="project" value="Ensembl"/>
</dbReference>
<dbReference type="InterPro" id="IPR036315">
    <property type="entry name" value="BRCA2_hlx_sf"/>
</dbReference>
<dbReference type="PANTHER" id="PTHR11289:SF0">
    <property type="entry name" value="BREAST CANCER TYPE 2 SUSCEPTIBILITY PROTEIN"/>
    <property type="match status" value="1"/>
</dbReference>
<feature type="domain" description="Tower" evidence="7">
    <location>
        <begin position="2021"/>
        <end position="2062"/>
    </location>
</feature>
<dbReference type="InterPro" id="IPR015205">
    <property type="entry name" value="Tower_dom"/>
</dbReference>
<dbReference type="Pfam" id="PF21318">
    <property type="entry name" value="BRCA2DBD_OB2"/>
    <property type="match status" value="1"/>
</dbReference>
<keyword evidence="4" id="KW-0233">DNA recombination</keyword>
<dbReference type="SUPFAM" id="SSF81872">
    <property type="entry name" value="BRCA2 helical domain"/>
    <property type="match status" value="1"/>
</dbReference>
<feature type="compositionally biased region" description="Polar residues" evidence="6">
    <location>
        <begin position="2373"/>
        <end position="2387"/>
    </location>
</feature>
<keyword evidence="1" id="KW-0677">Repeat</keyword>
<dbReference type="SUPFAM" id="SSF50249">
    <property type="entry name" value="Nucleic acid-binding proteins"/>
    <property type="match status" value="3"/>
</dbReference>
<dbReference type="InterPro" id="IPR048262">
    <property type="entry name" value="BRCA2_OB_2_dom"/>
</dbReference>
<evidence type="ECO:0000313" key="9">
    <source>
        <dbReference type="Proteomes" id="UP000472265"/>
    </source>
</evidence>
<dbReference type="PIRSF" id="PIRSF002397">
    <property type="entry name" value="BRCA2"/>
    <property type="match status" value="1"/>
</dbReference>
<dbReference type="PROSITE" id="PS50138">
    <property type="entry name" value="BRCA2_REPEAT"/>
    <property type="match status" value="10"/>
</dbReference>
<keyword evidence="3" id="KW-0238">DNA-binding</keyword>
<dbReference type="Ensembl" id="ENSSAUT00010033025.1">
    <property type="protein sequence ID" value="ENSSAUP00010031327.1"/>
    <property type="gene ID" value="ENSSAUG00010013381.1"/>
</dbReference>
<feature type="compositionally biased region" description="Basic and acidic residues" evidence="6">
    <location>
        <begin position="1601"/>
        <end position="1612"/>
    </location>
</feature>
<dbReference type="InterPro" id="IPR002093">
    <property type="entry name" value="BRCA2_repeat"/>
</dbReference>
<evidence type="ECO:0000256" key="3">
    <source>
        <dbReference type="ARBA" id="ARBA00023125"/>
    </source>
</evidence>
<reference evidence="8" key="1">
    <citation type="submission" date="2021-04" db="EMBL/GenBank/DDBJ databases">
        <authorList>
            <consortium name="Wellcome Sanger Institute Data Sharing"/>
        </authorList>
    </citation>
    <scope>NUCLEOTIDE SEQUENCE [LARGE SCALE GENOMIC DNA]</scope>
</reference>
<feature type="compositionally biased region" description="Basic and acidic residues" evidence="6">
    <location>
        <begin position="893"/>
        <end position="903"/>
    </location>
</feature>
<feature type="compositionally biased region" description="Polar residues" evidence="6">
    <location>
        <begin position="723"/>
        <end position="739"/>
    </location>
</feature>
<evidence type="ECO:0000256" key="6">
    <source>
        <dbReference type="SAM" id="MobiDB-lite"/>
    </source>
</evidence>
<evidence type="ECO:0000256" key="1">
    <source>
        <dbReference type="ARBA" id="ARBA00022737"/>
    </source>
</evidence>
<evidence type="ECO:0000313" key="8">
    <source>
        <dbReference type="Ensembl" id="ENSSAUP00010031327.1"/>
    </source>
</evidence>
<accession>A0A671W034</accession>
<dbReference type="InterPro" id="IPR015187">
    <property type="entry name" value="BRCA2_OB_1"/>
</dbReference>
<feature type="region of interest" description="Disordered" evidence="6">
    <location>
        <begin position="889"/>
        <end position="920"/>
    </location>
</feature>
<feature type="compositionally biased region" description="Polar residues" evidence="6">
    <location>
        <begin position="277"/>
        <end position="286"/>
    </location>
</feature>
<dbReference type="GO" id="GO:0003677">
    <property type="term" value="F:DNA binding"/>
    <property type="evidence" value="ECO:0007669"/>
    <property type="project" value="UniProtKB-KW"/>
</dbReference>
<dbReference type="GO" id="GO:0005634">
    <property type="term" value="C:nucleus"/>
    <property type="evidence" value="ECO:0007669"/>
    <property type="project" value="TreeGrafter"/>
</dbReference>
<dbReference type="InterPro" id="IPR015188">
    <property type="entry name" value="BRCA2_OB_3"/>
</dbReference>
<dbReference type="Pfam" id="PF22687">
    <property type="entry name" value="BRCA2_TR2"/>
    <property type="match status" value="1"/>
</dbReference>
<dbReference type="InterPro" id="IPR055077">
    <property type="entry name" value="BRCA2_TR2"/>
</dbReference>
<sequence length="2510" mass="273432">MCFLNVVNSNCEFEQLGPLDPDWFERLTAQTLSSEGNVFDQDELCANQEGNFKAPFDKSAAESQLFSTPKVFRHSRVGSPETEDENSFTAGHETLPWTATQSPCLFGMSKEGHAKHISESLGAQIHPDISWTSSLNTPPAIPSTLILTVSPKRVVSPVAGQNPESLVSPQSSLNQIEGVWRPKLPDAIEEGEIRSTVASVLDGAEDVLSIFFTNSSSTLRKVKTDRIKRKQIIPTKEHGSSSADISAINNAASSEQKTSDQDSGRHLSPPPVKTGDVGNTQWSPLSFSDIPPCTADSSCPDNGPAIHVENSISTEQLQRDFDSGQQRRPHMKITDSGFTKKKRKFVYTIKTSKLQVQGIEKQSQKMDSSPGIPDSAKLQDLDISQLSRDFAQDFSQMPEPVTLTNQKAGQANLAHDYGDVSNRRSVATTNQNYSINEGTIGDSGFQSAVADTIHVTASSFAVPNSENNGHSQQWTGCKTHIQRSTFTSTSKGSRKTQLDDDLQEAGTDADMPKSELHMESTSNRLSSSAKGTVDNTNCIPLYGQLHGSLPKKTTVSLSTVNASGFKTASNKGIEISSANLERAKHLFEETEGERILSDQHIRCPHDTIHELGINHGSVKDATFNSNQPPSSNEKSVDSSCQLTASQKADVTELCTLLEEADSQFEFTQFKTGELKQDNVTSHQKVDKELDPDFLTGIDFDDSFNSDLEKHLRVHDKMTKVSDGETSTATSKSTGLSLSNEMKKENSSAEDASSSSNKLEKNNYLMLGVGFKTAGGNVLRVSKKCLSKAKANAFFKDCDVMDTSAGVSVQHRKGTEPLSGVGVSVNVEQHKVEIHNFGLKSTNVGSSVVNELSASVGFSTARGEKVLVSADALKKAECLLNDIDTLQDTNTQRKQKDGALETGHRVNQIQGSPPKNGGFQTASGKGFTISSTALKRAKIMLSECGEVDDKIGVKPSHSGMPVPGPTPRNCGFLAASGKPVAFSSEALEKAKALFGDINSSAETPAVSHTRNSEKRQDKDKHMEKIHSGFSNAGGTKVHISLDSTNAAALHGNPPLISMHPPLCQTSKNSSCAANSELSNIGGFCTASGKKVSISDDAMTKAKSLFNENTTIEDTNKPLKQKVDSLPQQNGGFQTASGKGVVVSSAALKKAKTLLSVCEGVEDNISVQPTCSKMTVPGPSGGSHGFVAASGKPVAFSSEALEKAKALFGDISSSAETTAMQEADALFMDGDIMDSRDGITASGKNASVSHDALTKAKSQFNENATFEETNKWLTPELKTVPSQNGGFQTASGKGVAISSAALKKAKTLFSECEGVQDKIDVKPTCSKMPVPGPTPRNHGFLAASGKPVAISTEAFEKAKALFDDISSSAEIPTVSRTRNSEQKDALNDKEKTHCGFSTAGGAKVSVSQKNLLKAKNLLNDLADEECHDLSPHGSHKSIVNDVRRTSSFPTASDKDIPTKDSAPEEVTFLSSLQQFDPEIETFQKSSALGNILIKAKAPTDASKVKEGNLHDSPQAEMAIMLDREINQTSSSEGKQTEESSVLYCHSLNLTGCTETQRRFLAQEALDCTKALLEDENLSEQKLSMTSVNVPLQDNPKSFDGSVEEQKGKGKRLVEDPDMTGQPPLKRRLLEEFDRTVDGPRGSTLEPQKSSPIGVMKDRRVFKYSDMFQNLHNVELARDMQDMRLRKKKRQTIRPLPGSLFLTKTSGVPRIRLKAAVNRKPPARYTQKQLYSRGLHQHVCEITSDTAECFRFSLKQFVKQEAFIDGGGVQLADGGWLIPSNDGTAGKEEFYSALCDTPGVDPKLISEEWVYNHYRWIVWKQAAMERSFPETMGSLCLTPEQVLLQLKYRYDVEVDHSRRPALRKIMEKDDTAAKTLVLCVCGVVSGGNSTKRQSGVETPSGDAKVENQSGVVWLTDGWYGIKTQLDEPLTAMLQKGRLAVGGKLIISGAQLVGSQDACSPLEAPDSLMLKICANSSRPARWDAKLGFHRDPRPFLLPVSSLYSNGGPVGCVDIVILRSYPIQWMERKPDGGVVFRSVRAEEKEARRYNSHKQKAMESLFAKVQAEFEKEENGNKQPQRRRRTMSRQDIAGLQDGEELYEAVGHDPSYLETLHSYRRSLMEKKQAELQDRYRRALESAEDREGSCPKRDVTPVWRLCIADTTDQHVYQLNLWRPPSDLQSLLKEGCRYKVYNLTASEGKKPVGSTSVQLTGTKKTQFQDLQASQEWLLTHFQPRFSTRFVDLQNTDFQPLCGEVDLTGYVISIIDGQGFSPAFYLADGNLNFIKVRCFGSLAQAGLEDVVKPRVLLALSNLQLRGQSTSPTPVVFAGDLTVFSTNPKEVHLQESLSQLRNLIQANFSQTAEETLSHLIKCDGLSSVSSPALQTRTPASAPTTDRRQDTKMSPVRSFGSFTPLSRNSPAQNCSTEKDPSSLKRRRALDYLSRIPSPPPLSNLGSVASPCVNKTFVPPRRSGTPSTLKTVQTPARKAVSSPVEEEWVNDEELAMIDTQALLVGDLK</sequence>
<feature type="compositionally biased region" description="Polar residues" evidence="6">
    <location>
        <begin position="519"/>
        <end position="530"/>
    </location>
</feature>
<proteinExistence type="predicted"/>
<protein>
    <submittedName>
        <fullName evidence="8">BRCA2 DNA repair associated</fullName>
    </submittedName>
</protein>
<dbReference type="GO" id="GO:0072015">
    <property type="term" value="P:podocyte development"/>
    <property type="evidence" value="ECO:0007669"/>
    <property type="project" value="Ensembl"/>
</dbReference>
<feature type="compositionally biased region" description="Polar residues" evidence="6">
    <location>
        <begin position="904"/>
        <end position="920"/>
    </location>
</feature>
<dbReference type="InterPro" id="IPR015525">
    <property type="entry name" value="BRCA2"/>
</dbReference>
<dbReference type="Gene3D" id="2.40.50.140">
    <property type="entry name" value="Nucleic acid-binding proteins"/>
    <property type="match status" value="3"/>
</dbReference>
<dbReference type="SUPFAM" id="SSF81878">
    <property type="entry name" value="BRCA2 tower domain"/>
    <property type="match status" value="1"/>
</dbReference>